<dbReference type="GO" id="GO:0005789">
    <property type="term" value="C:endoplasmic reticulum membrane"/>
    <property type="evidence" value="ECO:0007669"/>
    <property type="project" value="TreeGrafter"/>
</dbReference>
<proteinExistence type="predicted"/>
<evidence type="ECO:0000256" key="6">
    <source>
        <dbReference type="SAM" id="Phobius"/>
    </source>
</evidence>
<feature type="transmembrane region" description="Helical" evidence="6">
    <location>
        <begin position="78"/>
        <end position="98"/>
    </location>
</feature>
<dbReference type="GO" id="GO:0016811">
    <property type="term" value="F:hydrolase activity, acting on carbon-nitrogen (but not peptide) bonds, in linear amides"/>
    <property type="evidence" value="ECO:0007669"/>
    <property type="project" value="InterPro"/>
</dbReference>
<sequence length="261" mass="30310">MHWTDIDHSFCEAAINGLPEYYNAVSSLFISGFGIYGMMNKYNELFVDVLYTNLIIVGFGSFGYHWYGNIGWGLFDEIPMILAIFTGIIYADNVYYLAHRKTCEQYASLQTYMIVRKKIKLLVYLFSMTLITILNVMSNYRKWFPTVFACAAGYLYYKIFMLLRLMSVSAKHSVASKAYYSLATIALSGIIWITTEVSCNSIHHPVFLVGHPLWHFFIGHGFYNLIQVVYFIKINDGTYHLRYNSMYILYRFPVAIHKIDT</sequence>
<evidence type="ECO:0000313" key="7">
    <source>
        <dbReference type="EMBL" id="QHU17189.1"/>
    </source>
</evidence>
<feature type="transmembrane region" description="Helical" evidence="6">
    <location>
        <begin position="20"/>
        <end position="38"/>
    </location>
</feature>
<feature type="transmembrane region" description="Helical" evidence="6">
    <location>
        <begin position="214"/>
        <end position="232"/>
    </location>
</feature>
<dbReference type="Pfam" id="PF05875">
    <property type="entry name" value="Ceramidase"/>
    <property type="match status" value="1"/>
</dbReference>
<evidence type="ECO:0000256" key="1">
    <source>
        <dbReference type="ARBA" id="ARBA00004141"/>
    </source>
</evidence>
<evidence type="ECO:0000256" key="3">
    <source>
        <dbReference type="ARBA" id="ARBA00022801"/>
    </source>
</evidence>
<accession>A0A6C0KHT0</accession>
<keyword evidence="4 6" id="KW-1133">Transmembrane helix</keyword>
<name>A0A6C0KHT0_9ZZZZ</name>
<reference evidence="7" key="1">
    <citation type="journal article" date="2020" name="Nature">
        <title>Giant virus diversity and host interactions through global metagenomics.</title>
        <authorList>
            <person name="Schulz F."/>
            <person name="Roux S."/>
            <person name="Paez-Espino D."/>
            <person name="Jungbluth S."/>
            <person name="Walsh D.A."/>
            <person name="Denef V.J."/>
            <person name="McMahon K.D."/>
            <person name="Konstantinidis K.T."/>
            <person name="Eloe-Fadrosh E.A."/>
            <person name="Kyrpides N.C."/>
            <person name="Woyke T."/>
        </authorList>
    </citation>
    <scope>NUCLEOTIDE SEQUENCE</scope>
    <source>
        <strain evidence="7">GVMAG-S-3300012000-57</strain>
    </source>
</reference>
<dbReference type="GO" id="GO:0006672">
    <property type="term" value="P:ceramide metabolic process"/>
    <property type="evidence" value="ECO:0007669"/>
    <property type="project" value="InterPro"/>
</dbReference>
<evidence type="ECO:0008006" key="8">
    <source>
        <dbReference type="Google" id="ProtNLM"/>
    </source>
</evidence>
<evidence type="ECO:0000256" key="2">
    <source>
        <dbReference type="ARBA" id="ARBA00022692"/>
    </source>
</evidence>
<keyword evidence="2 6" id="KW-0812">Transmembrane</keyword>
<dbReference type="InterPro" id="IPR008901">
    <property type="entry name" value="ACER"/>
</dbReference>
<feature type="transmembrane region" description="Helical" evidence="6">
    <location>
        <begin position="178"/>
        <end position="194"/>
    </location>
</feature>
<protein>
    <recommendedName>
        <fullName evidence="8">Ceramidase</fullName>
    </recommendedName>
</protein>
<feature type="transmembrane region" description="Helical" evidence="6">
    <location>
        <begin position="143"/>
        <end position="166"/>
    </location>
</feature>
<comment type="subcellular location">
    <subcellularLocation>
        <location evidence="1">Membrane</location>
        <topology evidence="1">Multi-pass membrane protein</topology>
    </subcellularLocation>
</comment>
<keyword evidence="5 6" id="KW-0472">Membrane</keyword>
<dbReference type="PANTHER" id="PTHR46187">
    <property type="entry name" value="ALKALINE CERAMIDASE 3"/>
    <property type="match status" value="1"/>
</dbReference>
<dbReference type="EMBL" id="MN740899">
    <property type="protein sequence ID" value="QHU17189.1"/>
    <property type="molecule type" value="Genomic_DNA"/>
</dbReference>
<evidence type="ECO:0000256" key="5">
    <source>
        <dbReference type="ARBA" id="ARBA00023136"/>
    </source>
</evidence>
<organism evidence="7">
    <name type="scientific">viral metagenome</name>
    <dbReference type="NCBI Taxonomy" id="1070528"/>
    <lineage>
        <taxon>unclassified sequences</taxon>
        <taxon>metagenomes</taxon>
        <taxon>organismal metagenomes</taxon>
    </lineage>
</organism>
<dbReference type="PANTHER" id="PTHR46187:SF3">
    <property type="entry name" value="ALKALINE CERAMIDASE 3"/>
    <property type="match status" value="1"/>
</dbReference>
<feature type="transmembrane region" description="Helical" evidence="6">
    <location>
        <begin position="45"/>
        <end position="66"/>
    </location>
</feature>
<feature type="transmembrane region" description="Helical" evidence="6">
    <location>
        <begin position="119"/>
        <end position="137"/>
    </location>
</feature>
<keyword evidence="3" id="KW-0378">Hydrolase</keyword>
<dbReference type="AlphaFoldDB" id="A0A6C0KHT0"/>
<evidence type="ECO:0000256" key="4">
    <source>
        <dbReference type="ARBA" id="ARBA00022989"/>
    </source>
</evidence>